<evidence type="ECO:0000256" key="4">
    <source>
        <dbReference type="ARBA" id="ARBA00022519"/>
    </source>
</evidence>
<feature type="transmembrane region" description="Helical" evidence="8">
    <location>
        <begin position="200"/>
        <end position="220"/>
    </location>
</feature>
<accession>A0A1G5WU85</accession>
<dbReference type="PRINTS" id="PR00164">
    <property type="entry name" value="ABC2TRNSPORT"/>
</dbReference>
<evidence type="ECO:0000256" key="6">
    <source>
        <dbReference type="ARBA" id="ARBA00022989"/>
    </source>
</evidence>
<evidence type="ECO:0000313" key="10">
    <source>
        <dbReference type="EMBL" id="SDA61693.1"/>
    </source>
</evidence>
<proteinExistence type="predicted"/>
<dbReference type="GO" id="GO:0140359">
    <property type="term" value="F:ABC-type transporter activity"/>
    <property type="evidence" value="ECO:0007669"/>
    <property type="project" value="InterPro"/>
</dbReference>
<dbReference type="GO" id="GO:0015920">
    <property type="term" value="P:lipopolysaccharide transport"/>
    <property type="evidence" value="ECO:0007669"/>
    <property type="project" value="TreeGrafter"/>
</dbReference>
<feature type="transmembrane region" description="Helical" evidence="8">
    <location>
        <begin position="170"/>
        <end position="188"/>
    </location>
</feature>
<dbReference type="PANTHER" id="PTHR30413">
    <property type="entry name" value="INNER MEMBRANE TRANSPORT PERMEASE"/>
    <property type="match status" value="1"/>
</dbReference>
<gene>
    <name evidence="10" type="ORF">SAMN02910315_01698</name>
</gene>
<dbReference type="InterPro" id="IPR000412">
    <property type="entry name" value="ABC_2_transport"/>
</dbReference>
<evidence type="ECO:0000256" key="5">
    <source>
        <dbReference type="ARBA" id="ARBA00022692"/>
    </source>
</evidence>
<dbReference type="Pfam" id="PF01061">
    <property type="entry name" value="ABC2_membrane"/>
    <property type="match status" value="1"/>
</dbReference>
<organism evidence="10 11">
    <name type="scientific">Methanobrevibacter millerae</name>
    <dbReference type="NCBI Taxonomy" id="230361"/>
    <lineage>
        <taxon>Archaea</taxon>
        <taxon>Methanobacteriati</taxon>
        <taxon>Methanobacteriota</taxon>
        <taxon>Methanomada group</taxon>
        <taxon>Methanobacteria</taxon>
        <taxon>Methanobacteriales</taxon>
        <taxon>Methanobacteriaceae</taxon>
        <taxon>Methanobrevibacter</taxon>
    </lineage>
</organism>
<evidence type="ECO:0000256" key="7">
    <source>
        <dbReference type="ARBA" id="ARBA00023136"/>
    </source>
</evidence>
<dbReference type="Proteomes" id="UP000323439">
    <property type="component" value="Unassembled WGS sequence"/>
</dbReference>
<evidence type="ECO:0000256" key="8">
    <source>
        <dbReference type="SAM" id="Phobius"/>
    </source>
</evidence>
<sequence>MFETWDEKWFLLKQLVKRDFTTKYKESFLGIIWSFLNPLLIMIIFTVIFSVLFRREIRNFPVYFLTARIIYQFFVDATGGAMRSIRANRSILTKIFVPRYMFAISSICYEFINFLISLIILFGVMIVTGEHFHLMMFASIIPFIFLIIMIFGVGLILAVLNTYFSDIGHFYSIFALILMYASALFYPIEIVPANVQAIFTLNPLYIAISCFRDAIMYHVFPDILSLMYLAVFSVMLFGVGFLLFRIHEKKLVLQL</sequence>
<name>A0A1G5WU85_9EURY</name>
<keyword evidence="5 8" id="KW-0812">Transmembrane</keyword>
<feature type="transmembrane region" description="Helical" evidence="8">
    <location>
        <begin position="102"/>
        <end position="128"/>
    </location>
</feature>
<evidence type="ECO:0000259" key="9">
    <source>
        <dbReference type="PROSITE" id="PS51012"/>
    </source>
</evidence>
<feature type="transmembrane region" description="Helical" evidence="8">
    <location>
        <begin position="140"/>
        <end position="164"/>
    </location>
</feature>
<keyword evidence="7 8" id="KW-0472">Membrane</keyword>
<dbReference type="InterPro" id="IPR047817">
    <property type="entry name" value="ABC2_TM_bact-type"/>
</dbReference>
<comment type="subcellular location">
    <subcellularLocation>
        <location evidence="1">Cell inner membrane</location>
        <topology evidence="1">Multi-pass membrane protein</topology>
    </subcellularLocation>
</comment>
<evidence type="ECO:0000256" key="2">
    <source>
        <dbReference type="ARBA" id="ARBA00022448"/>
    </source>
</evidence>
<keyword evidence="2" id="KW-0813">Transport</keyword>
<feature type="transmembrane region" description="Helical" evidence="8">
    <location>
        <begin position="226"/>
        <end position="244"/>
    </location>
</feature>
<dbReference type="PANTHER" id="PTHR30413:SF8">
    <property type="entry name" value="TRANSPORT PERMEASE PROTEIN"/>
    <property type="match status" value="1"/>
</dbReference>
<dbReference type="PROSITE" id="PS51012">
    <property type="entry name" value="ABC_TM2"/>
    <property type="match status" value="1"/>
</dbReference>
<dbReference type="EMBL" id="FMXB01000013">
    <property type="protein sequence ID" value="SDA61693.1"/>
    <property type="molecule type" value="Genomic_DNA"/>
</dbReference>
<dbReference type="RefSeq" id="WP_149732225.1">
    <property type="nucleotide sequence ID" value="NZ_FMXB01000013.1"/>
</dbReference>
<protein>
    <submittedName>
        <fullName evidence="10">Lipopolysaccharide transport system permease protein</fullName>
    </submittedName>
</protein>
<keyword evidence="6 8" id="KW-1133">Transmembrane helix</keyword>
<evidence type="ECO:0000256" key="1">
    <source>
        <dbReference type="ARBA" id="ARBA00004429"/>
    </source>
</evidence>
<dbReference type="InterPro" id="IPR013525">
    <property type="entry name" value="ABC2_TM"/>
</dbReference>
<keyword evidence="4" id="KW-0997">Cell inner membrane</keyword>
<evidence type="ECO:0000313" key="11">
    <source>
        <dbReference type="Proteomes" id="UP000323439"/>
    </source>
</evidence>
<reference evidence="10 11" key="1">
    <citation type="submission" date="2016-10" db="EMBL/GenBank/DDBJ databases">
        <authorList>
            <person name="Varghese N."/>
            <person name="Submissions S."/>
        </authorList>
    </citation>
    <scope>NUCLEOTIDE SEQUENCE [LARGE SCALE GENOMIC DNA]</scope>
    <source>
        <strain evidence="10 11">DSM 16643</strain>
    </source>
</reference>
<feature type="domain" description="ABC transmembrane type-2" evidence="9">
    <location>
        <begin position="29"/>
        <end position="247"/>
    </location>
</feature>
<keyword evidence="11" id="KW-1185">Reference proteome</keyword>
<evidence type="ECO:0000256" key="3">
    <source>
        <dbReference type="ARBA" id="ARBA00022475"/>
    </source>
</evidence>
<dbReference type="GO" id="GO:0043190">
    <property type="term" value="C:ATP-binding cassette (ABC) transporter complex"/>
    <property type="evidence" value="ECO:0007669"/>
    <property type="project" value="InterPro"/>
</dbReference>
<keyword evidence="3" id="KW-1003">Cell membrane</keyword>
<dbReference type="OrthoDB" id="74139at2157"/>
<feature type="transmembrane region" description="Helical" evidence="8">
    <location>
        <begin position="31"/>
        <end position="53"/>
    </location>
</feature>
<dbReference type="AlphaFoldDB" id="A0A1G5WU85"/>
<feature type="transmembrane region" description="Helical" evidence="8">
    <location>
        <begin position="60"/>
        <end position="82"/>
    </location>
</feature>